<reference evidence="1" key="1">
    <citation type="submission" date="2016-03" db="EMBL/GenBank/DDBJ databases">
        <title>Mechanisms controlling the formation of the plant cell surface in tip-growing cells are functionally conserved among land plants.</title>
        <authorList>
            <person name="Honkanen S."/>
            <person name="Jones V.A."/>
            <person name="Morieri G."/>
            <person name="Champion C."/>
            <person name="Hetherington A.J."/>
            <person name="Kelly S."/>
            <person name="Saint-Marcoux D."/>
            <person name="Proust H."/>
            <person name="Prescott H."/>
            <person name="Dolan L."/>
        </authorList>
    </citation>
    <scope>NUCLEOTIDE SEQUENCE [LARGE SCALE GENOMIC DNA]</scope>
    <source>
        <tissue evidence="1">Whole gametophyte</tissue>
    </source>
</reference>
<keyword evidence="2" id="KW-1185">Reference proteome</keyword>
<proteinExistence type="predicted"/>
<sequence>MIVIMMAKQIRSSLATFSHPGTAVVAVRVNLIIERKEGSNSQVVRQVAVKVHPAKDRRDKQKEEVNYGMSNLSSVHGNRRTASLGGANEVVAAAQSISISSRQAGTGAASARLPSTNSILQTCQKLRTPNVGQKPVVMAPIGYGCSGILTV</sequence>
<dbReference type="AlphaFoldDB" id="A0A176VJE3"/>
<dbReference type="EMBL" id="LVLJ01003604">
    <property type="protein sequence ID" value="OAE20482.1"/>
    <property type="molecule type" value="Genomic_DNA"/>
</dbReference>
<comment type="caution">
    <text evidence="1">The sequence shown here is derived from an EMBL/GenBank/DDBJ whole genome shotgun (WGS) entry which is preliminary data.</text>
</comment>
<dbReference type="Proteomes" id="UP000077202">
    <property type="component" value="Unassembled WGS sequence"/>
</dbReference>
<organism evidence="1 2">
    <name type="scientific">Marchantia polymorpha subsp. ruderalis</name>
    <dbReference type="NCBI Taxonomy" id="1480154"/>
    <lineage>
        <taxon>Eukaryota</taxon>
        <taxon>Viridiplantae</taxon>
        <taxon>Streptophyta</taxon>
        <taxon>Embryophyta</taxon>
        <taxon>Marchantiophyta</taxon>
        <taxon>Marchantiopsida</taxon>
        <taxon>Marchantiidae</taxon>
        <taxon>Marchantiales</taxon>
        <taxon>Marchantiaceae</taxon>
        <taxon>Marchantia</taxon>
    </lineage>
</organism>
<accession>A0A176VJE3</accession>
<evidence type="ECO:0000313" key="2">
    <source>
        <dbReference type="Proteomes" id="UP000077202"/>
    </source>
</evidence>
<name>A0A176VJE3_MARPO</name>
<gene>
    <name evidence="1" type="ORF">AXG93_4698s1330</name>
</gene>
<evidence type="ECO:0000313" key="1">
    <source>
        <dbReference type="EMBL" id="OAE20482.1"/>
    </source>
</evidence>
<protein>
    <submittedName>
        <fullName evidence="1">Uncharacterized protein</fullName>
    </submittedName>
</protein>